<dbReference type="EMBL" id="KN401347">
    <property type="protein sequence ID" value="KHG14336.1"/>
    <property type="molecule type" value="Genomic_DNA"/>
</dbReference>
<keyword evidence="2" id="KW-1185">Reference proteome</keyword>
<reference evidence="2" key="1">
    <citation type="submission" date="2014-09" db="EMBL/GenBank/DDBJ databases">
        <authorList>
            <person name="Mudge J."/>
            <person name="Ramaraj T."/>
            <person name="Lindquist I.E."/>
            <person name="Bharti A.K."/>
            <person name="Sundararajan A."/>
            <person name="Cameron C.T."/>
            <person name="Woodward J.E."/>
            <person name="May G.D."/>
            <person name="Brubaker C."/>
            <person name="Broadhvest J."/>
            <person name="Wilkins T.A."/>
        </authorList>
    </citation>
    <scope>NUCLEOTIDE SEQUENCE</scope>
    <source>
        <strain evidence="2">cv. AKA8401</strain>
    </source>
</reference>
<dbReference type="AlphaFoldDB" id="A0A0B0NTE8"/>
<name>A0A0B0NTE8_GOSAR</name>
<evidence type="ECO:0000313" key="1">
    <source>
        <dbReference type="EMBL" id="KHG14336.1"/>
    </source>
</evidence>
<proteinExistence type="predicted"/>
<gene>
    <name evidence="1" type="ORF">F383_19424</name>
</gene>
<evidence type="ECO:0000313" key="2">
    <source>
        <dbReference type="Proteomes" id="UP000032142"/>
    </source>
</evidence>
<dbReference type="Proteomes" id="UP000032142">
    <property type="component" value="Unassembled WGS sequence"/>
</dbReference>
<sequence>MIFRNISGLEVRRLRARNISRPKDPQVLC</sequence>
<organism evidence="1 2">
    <name type="scientific">Gossypium arboreum</name>
    <name type="common">Tree cotton</name>
    <name type="synonym">Gossypium nanking</name>
    <dbReference type="NCBI Taxonomy" id="29729"/>
    <lineage>
        <taxon>Eukaryota</taxon>
        <taxon>Viridiplantae</taxon>
        <taxon>Streptophyta</taxon>
        <taxon>Embryophyta</taxon>
        <taxon>Tracheophyta</taxon>
        <taxon>Spermatophyta</taxon>
        <taxon>Magnoliopsida</taxon>
        <taxon>eudicotyledons</taxon>
        <taxon>Gunneridae</taxon>
        <taxon>Pentapetalae</taxon>
        <taxon>rosids</taxon>
        <taxon>malvids</taxon>
        <taxon>Malvales</taxon>
        <taxon>Malvaceae</taxon>
        <taxon>Malvoideae</taxon>
        <taxon>Gossypium</taxon>
    </lineage>
</organism>
<protein>
    <submittedName>
        <fullName evidence="1">Uncharacterized protein</fullName>
    </submittedName>
</protein>
<accession>A0A0B0NTE8</accession>